<evidence type="ECO:0000313" key="10">
    <source>
        <dbReference type="EMBL" id="SUO97146.1"/>
    </source>
</evidence>
<evidence type="ECO:0000313" key="11">
    <source>
        <dbReference type="Proteomes" id="UP000254601"/>
    </source>
</evidence>
<dbReference type="SMART" id="SM00382">
    <property type="entry name" value="AAA"/>
    <property type="match status" value="1"/>
</dbReference>
<dbReference type="GO" id="GO:0005524">
    <property type="term" value="F:ATP binding"/>
    <property type="evidence" value="ECO:0007669"/>
    <property type="project" value="UniProtKB-KW"/>
</dbReference>
<dbReference type="InterPro" id="IPR002078">
    <property type="entry name" value="Sigma_54_int"/>
</dbReference>
<dbReference type="Pfam" id="PF02954">
    <property type="entry name" value="HTH_8"/>
    <property type="match status" value="1"/>
</dbReference>
<feature type="domain" description="Response regulatory" evidence="9">
    <location>
        <begin position="8"/>
        <end position="123"/>
    </location>
</feature>
<evidence type="ECO:0000256" key="4">
    <source>
        <dbReference type="ARBA" id="ARBA00023012"/>
    </source>
</evidence>
<keyword evidence="1 7" id="KW-0597">Phosphoprotein</keyword>
<dbReference type="InterPro" id="IPR001789">
    <property type="entry name" value="Sig_transdc_resp-reg_receiver"/>
</dbReference>
<dbReference type="Gene3D" id="3.40.50.300">
    <property type="entry name" value="P-loop containing nucleotide triphosphate hydrolases"/>
    <property type="match status" value="1"/>
</dbReference>
<sequence>MKQLSPATVLIIDDEEMIRESLIDILEDEGYHTLHAENAEQAKVQYAAHQPDLILLDIWMPDMDGITLLREWQNENQLSAPVIMMSGHGTIETAVEATKLGAYYFLEKPLSTSKLLLTIERALQTQELINQNANLKAQIDPPIEIIGKTSVMSALREKADIFAKKNIPLLIAGQAGSGKQHIARYIHQHSQWKEGKFVVANLSAMDSNHILSALNGSEKHLGLITQARGGTLYLDEIAQLNEETQESLLNLIENHSYIPNGELGQQNIELRLICASRFSASMLREQLKPELFDHLTIASLNLPTLEEHSADVPELLEHFSKAFADFEQLPYRHFTLAAQNALRQHHWPGNIRELKNLVQRLLIRSDAEEIDTEEAESALTPPEHPNSNTLWSQLIPKDRSLREAREEFERQYLLEQFRLCDGNIAKLANRVGMDRTNLYRKLRSLDIDPTEKTQ</sequence>
<gene>
    <name evidence="10" type="primary">glnG_2</name>
    <name evidence="10" type="ORF">NCTC13337_02201</name>
</gene>
<dbReference type="RefSeq" id="WP_115306120.1">
    <property type="nucleotide sequence ID" value="NZ_UHIC01000001.1"/>
</dbReference>
<dbReference type="GO" id="GO:0006355">
    <property type="term" value="P:regulation of DNA-templated transcription"/>
    <property type="evidence" value="ECO:0007669"/>
    <property type="project" value="InterPro"/>
</dbReference>
<dbReference type="GO" id="GO:0000160">
    <property type="term" value="P:phosphorelay signal transduction system"/>
    <property type="evidence" value="ECO:0007669"/>
    <property type="project" value="UniProtKB-KW"/>
</dbReference>
<keyword evidence="5" id="KW-0805">Transcription regulation</keyword>
<dbReference type="FunFam" id="3.40.50.2300:FF:000018">
    <property type="entry name" value="DNA-binding transcriptional regulator NtrC"/>
    <property type="match status" value="1"/>
</dbReference>
<keyword evidence="6" id="KW-0804">Transcription</keyword>
<dbReference type="AlphaFoldDB" id="A0A380MYP5"/>
<evidence type="ECO:0000256" key="1">
    <source>
        <dbReference type="ARBA" id="ARBA00022553"/>
    </source>
</evidence>
<keyword evidence="4" id="KW-0902">Two-component regulatory system</keyword>
<dbReference type="EMBL" id="UHIC01000001">
    <property type="protein sequence ID" value="SUO97146.1"/>
    <property type="molecule type" value="Genomic_DNA"/>
</dbReference>
<dbReference type="Pfam" id="PF00072">
    <property type="entry name" value="Response_reg"/>
    <property type="match status" value="1"/>
</dbReference>
<keyword evidence="3" id="KW-0067">ATP-binding</keyword>
<dbReference type="Pfam" id="PF25601">
    <property type="entry name" value="AAA_lid_14"/>
    <property type="match status" value="1"/>
</dbReference>
<evidence type="ECO:0000256" key="5">
    <source>
        <dbReference type="ARBA" id="ARBA00023015"/>
    </source>
</evidence>
<dbReference type="Gene3D" id="1.10.10.60">
    <property type="entry name" value="Homeodomain-like"/>
    <property type="match status" value="1"/>
</dbReference>
<evidence type="ECO:0000256" key="7">
    <source>
        <dbReference type="PROSITE-ProRule" id="PRU00169"/>
    </source>
</evidence>
<dbReference type="OrthoDB" id="9804019at2"/>
<dbReference type="SMART" id="SM00448">
    <property type="entry name" value="REC"/>
    <property type="match status" value="1"/>
</dbReference>
<dbReference type="InterPro" id="IPR009057">
    <property type="entry name" value="Homeodomain-like_sf"/>
</dbReference>
<dbReference type="InterPro" id="IPR027417">
    <property type="entry name" value="P-loop_NTPase"/>
</dbReference>
<dbReference type="PROSITE" id="PS50110">
    <property type="entry name" value="RESPONSE_REGULATORY"/>
    <property type="match status" value="1"/>
</dbReference>
<dbReference type="GO" id="GO:0043565">
    <property type="term" value="F:sequence-specific DNA binding"/>
    <property type="evidence" value="ECO:0007669"/>
    <property type="project" value="InterPro"/>
</dbReference>
<dbReference type="CDD" id="cd17550">
    <property type="entry name" value="REC_NtrX-like"/>
    <property type="match status" value="1"/>
</dbReference>
<accession>A0A380MYP5</accession>
<feature type="modified residue" description="4-aspartylphosphate" evidence="7">
    <location>
        <position position="57"/>
    </location>
</feature>
<dbReference type="SUPFAM" id="SSF46689">
    <property type="entry name" value="Homeodomain-like"/>
    <property type="match status" value="1"/>
</dbReference>
<dbReference type="InterPro" id="IPR002197">
    <property type="entry name" value="HTH_Fis"/>
</dbReference>
<keyword evidence="2" id="KW-0547">Nucleotide-binding</keyword>
<dbReference type="InterPro" id="IPR058031">
    <property type="entry name" value="AAA_lid_NorR"/>
</dbReference>
<keyword evidence="11" id="KW-1185">Reference proteome</keyword>
<dbReference type="InterPro" id="IPR025944">
    <property type="entry name" value="Sigma_54_int_dom_CS"/>
</dbReference>
<evidence type="ECO:0000256" key="3">
    <source>
        <dbReference type="ARBA" id="ARBA00022840"/>
    </source>
</evidence>
<dbReference type="InterPro" id="IPR003593">
    <property type="entry name" value="AAA+_ATPase"/>
</dbReference>
<dbReference type="PANTHER" id="PTHR32071:SF17">
    <property type="entry name" value="TRANSCRIPTIONAL REGULATOR (NTRC FAMILY)"/>
    <property type="match status" value="1"/>
</dbReference>
<organism evidence="10 11">
    <name type="scientific">Suttonella ornithocola</name>
    <dbReference type="NCBI Taxonomy" id="279832"/>
    <lineage>
        <taxon>Bacteria</taxon>
        <taxon>Pseudomonadati</taxon>
        <taxon>Pseudomonadota</taxon>
        <taxon>Gammaproteobacteria</taxon>
        <taxon>Cardiobacteriales</taxon>
        <taxon>Cardiobacteriaceae</taxon>
        <taxon>Suttonella</taxon>
    </lineage>
</organism>
<feature type="domain" description="Sigma-54 factor interaction" evidence="8">
    <location>
        <begin position="145"/>
        <end position="363"/>
    </location>
</feature>
<evidence type="ECO:0000256" key="6">
    <source>
        <dbReference type="ARBA" id="ARBA00023163"/>
    </source>
</evidence>
<dbReference type="SUPFAM" id="SSF52172">
    <property type="entry name" value="CheY-like"/>
    <property type="match status" value="1"/>
</dbReference>
<dbReference type="PROSITE" id="PS50045">
    <property type="entry name" value="SIGMA54_INTERACT_4"/>
    <property type="match status" value="1"/>
</dbReference>
<dbReference type="Proteomes" id="UP000254601">
    <property type="component" value="Unassembled WGS sequence"/>
</dbReference>
<evidence type="ECO:0000259" key="9">
    <source>
        <dbReference type="PROSITE" id="PS50110"/>
    </source>
</evidence>
<proteinExistence type="predicted"/>
<name>A0A380MYP5_9GAMM</name>
<dbReference type="Gene3D" id="3.40.50.2300">
    <property type="match status" value="1"/>
</dbReference>
<dbReference type="PROSITE" id="PS00688">
    <property type="entry name" value="SIGMA54_INTERACT_3"/>
    <property type="match status" value="1"/>
</dbReference>
<dbReference type="Gene3D" id="1.10.8.60">
    <property type="match status" value="1"/>
</dbReference>
<evidence type="ECO:0000259" key="8">
    <source>
        <dbReference type="PROSITE" id="PS50045"/>
    </source>
</evidence>
<dbReference type="Pfam" id="PF00158">
    <property type="entry name" value="Sigma54_activat"/>
    <property type="match status" value="1"/>
</dbReference>
<evidence type="ECO:0000256" key="2">
    <source>
        <dbReference type="ARBA" id="ARBA00022741"/>
    </source>
</evidence>
<dbReference type="CDD" id="cd00009">
    <property type="entry name" value="AAA"/>
    <property type="match status" value="1"/>
</dbReference>
<dbReference type="SUPFAM" id="SSF52540">
    <property type="entry name" value="P-loop containing nucleoside triphosphate hydrolases"/>
    <property type="match status" value="1"/>
</dbReference>
<reference evidence="10 11" key="1">
    <citation type="submission" date="2018-06" db="EMBL/GenBank/DDBJ databases">
        <authorList>
            <consortium name="Pathogen Informatics"/>
            <person name="Doyle S."/>
        </authorList>
    </citation>
    <scope>NUCLEOTIDE SEQUENCE [LARGE SCALE GENOMIC DNA]</scope>
    <source>
        <strain evidence="10 11">NCTC13337</strain>
    </source>
</reference>
<dbReference type="InterPro" id="IPR011006">
    <property type="entry name" value="CheY-like_superfamily"/>
</dbReference>
<dbReference type="PANTHER" id="PTHR32071">
    <property type="entry name" value="TRANSCRIPTIONAL REGULATORY PROTEIN"/>
    <property type="match status" value="1"/>
</dbReference>
<protein>
    <submittedName>
        <fullName evidence="10">Nitrogen regulation protein NR(I)</fullName>
    </submittedName>
</protein>